<feature type="domain" description="SLC26A/SulP transporter" evidence="7">
    <location>
        <begin position="53"/>
        <end position="379"/>
    </location>
</feature>
<feature type="region of interest" description="Disordered" evidence="5">
    <location>
        <begin position="451"/>
        <end position="477"/>
    </location>
</feature>
<dbReference type="GeneTree" id="ENSGT01150000286920"/>
<feature type="transmembrane region" description="Helical" evidence="6">
    <location>
        <begin position="81"/>
        <end position="99"/>
    </location>
</feature>
<keyword evidence="4 6" id="KW-0472">Membrane</keyword>
<dbReference type="Ensembl" id="ENSUMAT00000024229.1">
    <property type="protein sequence ID" value="ENSUMAP00000020448.1"/>
    <property type="gene ID" value="ENSUMAG00000014986.1"/>
</dbReference>
<dbReference type="GO" id="GO:0005654">
    <property type="term" value="C:nucleoplasm"/>
    <property type="evidence" value="ECO:0007669"/>
    <property type="project" value="Ensembl"/>
</dbReference>
<dbReference type="GO" id="GO:0016324">
    <property type="term" value="C:apical plasma membrane"/>
    <property type="evidence" value="ECO:0007669"/>
    <property type="project" value="Ensembl"/>
</dbReference>
<keyword evidence="2 6" id="KW-0812">Transmembrane</keyword>
<dbReference type="InterPro" id="IPR001902">
    <property type="entry name" value="SLC26A/SulP_fam"/>
</dbReference>
<dbReference type="GO" id="GO:1902358">
    <property type="term" value="P:sulfate transmembrane transport"/>
    <property type="evidence" value="ECO:0007669"/>
    <property type="project" value="Ensembl"/>
</dbReference>
<dbReference type="GO" id="GO:0016323">
    <property type="term" value="C:basolateral plasma membrane"/>
    <property type="evidence" value="ECO:0007669"/>
    <property type="project" value="Ensembl"/>
</dbReference>
<evidence type="ECO:0000313" key="8">
    <source>
        <dbReference type="Ensembl" id="ENSUMAP00000020448"/>
    </source>
</evidence>
<evidence type="ECO:0000256" key="1">
    <source>
        <dbReference type="ARBA" id="ARBA00004141"/>
    </source>
</evidence>
<feature type="transmembrane region" description="Helical" evidence="6">
    <location>
        <begin position="57"/>
        <end position="75"/>
    </location>
</feature>
<protein>
    <submittedName>
        <fullName evidence="8">Solute carrier family 26 member 11</fullName>
    </submittedName>
</protein>
<proteinExistence type="predicted"/>
<evidence type="ECO:0000256" key="6">
    <source>
        <dbReference type="SAM" id="Phobius"/>
    </source>
</evidence>
<name>A0A452UHU0_URSMA</name>
<dbReference type="PANTHER" id="PTHR11814">
    <property type="entry name" value="SULFATE TRANSPORTER"/>
    <property type="match status" value="1"/>
</dbReference>
<evidence type="ECO:0000256" key="4">
    <source>
        <dbReference type="ARBA" id="ARBA00023136"/>
    </source>
</evidence>
<accession>A0A452UHU0</accession>
<feature type="region of interest" description="Disordered" evidence="5">
    <location>
        <begin position="570"/>
        <end position="646"/>
    </location>
</feature>
<dbReference type="GO" id="GO:0005254">
    <property type="term" value="F:chloride channel activity"/>
    <property type="evidence" value="ECO:0007669"/>
    <property type="project" value="Ensembl"/>
</dbReference>
<evidence type="ECO:0000256" key="2">
    <source>
        <dbReference type="ARBA" id="ARBA00022692"/>
    </source>
</evidence>
<dbReference type="AlphaFoldDB" id="A0A452UHU0"/>
<comment type="subcellular location">
    <subcellularLocation>
        <location evidence="1">Membrane</location>
        <topology evidence="1">Multi-pass membrane protein</topology>
    </subcellularLocation>
</comment>
<dbReference type="GO" id="GO:0005765">
    <property type="term" value="C:lysosomal membrane"/>
    <property type="evidence" value="ECO:0007669"/>
    <property type="project" value="Ensembl"/>
</dbReference>
<evidence type="ECO:0000256" key="5">
    <source>
        <dbReference type="SAM" id="MobiDB-lite"/>
    </source>
</evidence>
<dbReference type="InterPro" id="IPR011547">
    <property type="entry name" value="SLC26A/SulP_dom"/>
</dbReference>
<dbReference type="GO" id="GO:0005794">
    <property type="term" value="C:Golgi apparatus"/>
    <property type="evidence" value="ECO:0007669"/>
    <property type="project" value="Ensembl"/>
</dbReference>
<evidence type="ECO:0000259" key="7">
    <source>
        <dbReference type="Pfam" id="PF00916"/>
    </source>
</evidence>
<gene>
    <name evidence="8" type="primary">SLC26A11</name>
</gene>
<sequence length="673" mass="70541">MPTPGMPSSVKALGPARPSGANMAPQAHCCSPAAVQRWLPILAWLPDYSLQWLKMDLIAGLSVGLTVIPQALAYAEVAGLPTQYGLYSAFMGCFVYFFLGTSRDVTLGPTAIMSLLVSFYTFHEPAYAVLLAFLSGCIQLAMGFLRLGFLLDFISCPVIKGFTSAATITIGFGQIKNLLGLQDIPRQFFLQVYQIFRKVGETRVGDAVLGLVCMVLLLVLRLMRDHVPPVHPEMPPGVRLSHGLVWTATTARNALVVSFAALVAYSFEVTGYQPFVLTGQTAEGLPPVRIPSFSVTTANGTVSFTEMVQDMGAGLAVVPLVGLLESIAVAKSFASQNNYRIDANQELLAIGLTNVLGSLVSSYPVTGSFGRSSGAAVAGLPDLTVLLHPQVRAGRRHRHGRGPALRRQDLRDALACEEAGLAAPLCDLPALLLGSPVRHPGRDPGVCADSPALSGQTQTAGTGLFSPQEGAAGLRGPGGVKVPEAAAPDSAVLRCFGVTVRLANGCKSPAINHRLSHYTRGGWGQGRAHRLCTPLTSVGLGWGLLRGRATLAELPSLTCLQDIQARPFSVPPSPGVRGAGAGPAAGQRSALPRGGGPPRGHTHPGPGRYVGQDEVGCSHPQLLPLFPPPRLLPQDPQAPSSAPGSRRLGISEWRLVGAGCLHAAGGAVLSRCS</sequence>
<dbReference type="GO" id="GO:0140900">
    <property type="term" value="F:chloride:bicarbonate antiporter activity"/>
    <property type="evidence" value="ECO:0007669"/>
    <property type="project" value="Ensembl"/>
</dbReference>
<dbReference type="Pfam" id="PF00916">
    <property type="entry name" value="Sulfate_transp"/>
    <property type="match status" value="1"/>
</dbReference>
<organism evidence="8">
    <name type="scientific">Ursus maritimus</name>
    <name type="common">Polar bear</name>
    <name type="synonym">Thalarctos maritimus</name>
    <dbReference type="NCBI Taxonomy" id="29073"/>
    <lineage>
        <taxon>Eukaryota</taxon>
        <taxon>Metazoa</taxon>
        <taxon>Chordata</taxon>
        <taxon>Craniata</taxon>
        <taxon>Vertebrata</taxon>
        <taxon>Euteleostomi</taxon>
        <taxon>Mammalia</taxon>
        <taxon>Eutheria</taxon>
        <taxon>Laurasiatheria</taxon>
        <taxon>Carnivora</taxon>
        <taxon>Caniformia</taxon>
        <taxon>Ursidae</taxon>
        <taxon>Ursus</taxon>
    </lineage>
</organism>
<evidence type="ECO:0000256" key="3">
    <source>
        <dbReference type="ARBA" id="ARBA00022989"/>
    </source>
</evidence>
<keyword evidence="3 6" id="KW-1133">Transmembrane helix</keyword>
<reference evidence="8" key="1">
    <citation type="submission" date="2019-03" db="UniProtKB">
        <authorList>
            <consortium name="Ensembl"/>
        </authorList>
    </citation>
    <scope>IDENTIFICATION</scope>
</reference>
<dbReference type="GO" id="GO:0005783">
    <property type="term" value="C:endoplasmic reticulum"/>
    <property type="evidence" value="ECO:0007669"/>
    <property type="project" value="Ensembl"/>
</dbReference>
<feature type="transmembrane region" description="Helical" evidence="6">
    <location>
        <begin position="128"/>
        <end position="151"/>
    </location>
</feature>